<dbReference type="InterPro" id="IPR027022">
    <property type="entry name" value="ABC_permease_BceB-typ"/>
</dbReference>
<dbReference type="Pfam" id="PF02687">
    <property type="entry name" value="FtsX"/>
    <property type="match status" value="1"/>
</dbReference>
<feature type="transmembrane region" description="Helical" evidence="6">
    <location>
        <begin position="289"/>
        <end position="311"/>
    </location>
</feature>
<evidence type="ECO:0000256" key="3">
    <source>
        <dbReference type="ARBA" id="ARBA00022692"/>
    </source>
</evidence>
<accession>G5JIJ2</accession>
<feature type="domain" description="ABC3 transporter permease C-terminal" evidence="7">
    <location>
        <begin position="59"/>
        <end position="178"/>
    </location>
</feature>
<gene>
    <name evidence="8" type="ORF">SS7213T_06401</name>
</gene>
<protein>
    <submittedName>
        <fullName evidence="8">ABC transporter permease protein</fullName>
    </submittedName>
</protein>
<comment type="subcellular location">
    <subcellularLocation>
        <location evidence="1 6">Cell membrane</location>
        <topology evidence="1 6">Multi-pass membrane protein</topology>
    </subcellularLocation>
</comment>
<evidence type="ECO:0000313" key="8">
    <source>
        <dbReference type="EMBL" id="EHJ07991.1"/>
    </source>
</evidence>
<keyword evidence="4 6" id="KW-1133">Transmembrane helix</keyword>
<feature type="transmembrane region" description="Helical" evidence="6">
    <location>
        <begin position="565"/>
        <end position="588"/>
    </location>
</feature>
<evidence type="ECO:0000256" key="1">
    <source>
        <dbReference type="ARBA" id="ARBA00004651"/>
    </source>
</evidence>
<evidence type="ECO:0000313" key="9">
    <source>
        <dbReference type="Proteomes" id="UP000005413"/>
    </source>
</evidence>
<proteinExistence type="inferred from homology"/>
<comment type="caution">
    <text evidence="8">The sequence shown here is derived from an EMBL/GenBank/DDBJ whole genome shotgun (WGS) entry which is preliminary data.</text>
</comment>
<dbReference type="PIRSF" id="PIRSF018968">
    <property type="entry name" value="ABC_permease_BceB"/>
    <property type="match status" value="1"/>
</dbReference>
<evidence type="ECO:0000256" key="5">
    <source>
        <dbReference type="ARBA" id="ARBA00023136"/>
    </source>
</evidence>
<dbReference type="GO" id="GO:0055085">
    <property type="term" value="P:transmembrane transport"/>
    <property type="evidence" value="ECO:0007669"/>
    <property type="project" value="UniProtKB-UniRule"/>
</dbReference>
<keyword evidence="6" id="KW-0813">Transport</keyword>
<reference evidence="8 9" key="1">
    <citation type="journal article" date="2012" name="BMC Genomics">
        <title>Comparative genomic analysis of the genus Staphylococcus including Staphylococcus aureus and its newly described sister species Staphylococcus simiae.</title>
        <authorList>
            <person name="Suzuki H."/>
            <person name="Lefebure T."/>
            <person name="Pavinski Bitar P."/>
            <person name="Stanhope M.J."/>
        </authorList>
    </citation>
    <scope>NUCLEOTIDE SEQUENCE [LARGE SCALE GENOMIC DNA]</scope>
    <source>
        <strain evidence="8 9">CCM 7213</strain>
    </source>
</reference>
<feature type="transmembrane region" description="Helical" evidence="6">
    <location>
        <begin position="196"/>
        <end position="217"/>
    </location>
</feature>
<dbReference type="InterPro" id="IPR052536">
    <property type="entry name" value="ABC-4_Integral_Memb_Prot"/>
</dbReference>
<evidence type="ECO:0000259" key="7">
    <source>
        <dbReference type="Pfam" id="PF02687"/>
    </source>
</evidence>
<dbReference type="PANTHER" id="PTHR46795">
    <property type="entry name" value="ABC TRANSPORTER PERMEASE-RELATED-RELATED"/>
    <property type="match status" value="1"/>
</dbReference>
<keyword evidence="9" id="KW-1185">Reference proteome</keyword>
<feature type="transmembrane region" description="Helical" evidence="6">
    <location>
        <begin position="18"/>
        <end position="38"/>
    </location>
</feature>
<dbReference type="InterPro" id="IPR003838">
    <property type="entry name" value="ABC3_permease_C"/>
</dbReference>
<comment type="similarity">
    <text evidence="6">Belongs to the ABC-4 integral membrane protein family.</text>
</comment>
<dbReference type="AlphaFoldDB" id="G5JIJ2"/>
<evidence type="ECO:0000256" key="6">
    <source>
        <dbReference type="PIRNR" id="PIRNR018968"/>
    </source>
</evidence>
<feature type="transmembrane region" description="Helical" evidence="6">
    <location>
        <begin position="109"/>
        <end position="131"/>
    </location>
</feature>
<evidence type="ECO:0000256" key="2">
    <source>
        <dbReference type="ARBA" id="ARBA00022475"/>
    </source>
</evidence>
<sequence>MTFNHLVLKNLLHNLKHYALYLFSVFFSIVLYFSFSTLQFTHDINNDSAITIIRKGSVVGSVFLFIIIIIFLMYANYLLIKRRTQEFALFQLTGLTRHHLLKMLSLEQMVFFIVTGMIGVVSGLAFSKLLLMIVTKVMNITTHLTIHFEPMALLLTLVMLIIAYLLIMIQSALFLKRRTILTLLKDQMNRDAVNPKVSILEAIAGVLGVVMLIFGYYMAVEMFGTFKALTLAMTSPFIILFLTVVGTYLFFRSSVSLIFKTLKNFKKGRINITDVVFTSSMMYRMKKNAMSLTIIATISAVTMSALCFATLSQANANQTIASYAPNDFNTSSRQQAQQFEQRLNKAHVAFHKYYTETLTIDNVKDNVVILENGSDAGRTSSIVSSNKHVHGNQAIVTNIKALPNVMRINTNASLTLKGRHHLTVNATHKDNTKVYPIDVTMNSPVIEISPNNYQHLKAQLKNQDKVNTFYGFNIVHASQMSQASQLAQQITGINSAQEFKQQTEATNGMLIFVTAFLGLAFLIAAGCIIYIKQIDETEDELDNFKILQRLGFSHSDMFAGLLLKVTFNFGLPLIIALLHSIFAAVAFMKLMGQISFSSVIVVIISYTVVYMLFAIMAFLHSNRVIKRVG</sequence>
<dbReference type="Proteomes" id="UP000005413">
    <property type="component" value="Unassembled WGS sequence"/>
</dbReference>
<keyword evidence="5 6" id="KW-0472">Membrane</keyword>
<feature type="transmembrane region" description="Helical" evidence="6">
    <location>
        <begin position="594"/>
        <end position="619"/>
    </location>
</feature>
<evidence type="ECO:0000256" key="4">
    <source>
        <dbReference type="ARBA" id="ARBA00022989"/>
    </source>
</evidence>
<dbReference type="PATRIC" id="fig|911238.3.peg.1086"/>
<dbReference type="RefSeq" id="WP_002463852.1">
    <property type="nucleotide sequence ID" value="NZ_AEUN01000406.1"/>
</dbReference>
<feature type="transmembrane region" description="Helical" evidence="6">
    <location>
        <begin position="237"/>
        <end position="259"/>
    </location>
</feature>
<feature type="transmembrane region" description="Helical" evidence="6">
    <location>
        <begin position="58"/>
        <end position="80"/>
    </location>
</feature>
<dbReference type="OrthoDB" id="1705903at2"/>
<keyword evidence="2 6" id="KW-1003">Cell membrane</keyword>
<keyword evidence="3 6" id="KW-0812">Transmembrane</keyword>
<organism evidence="8 9">
    <name type="scientific">Staphylococcus simiae CCM 7213 = CCUG 51256</name>
    <dbReference type="NCBI Taxonomy" id="911238"/>
    <lineage>
        <taxon>Bacteria</taxon>
        <taxon>Bacillati</taxon>
        <taxon>Bacillota</taxon>
        <taxon>Bacilli</taxon>
        <taxon>Bacillales</taxon>
        <taxon>Staphylococcaceae</taxon>
        <taxon>Staphylococcus</taxon>
    </lineage>
</organism>
<dbReference type="PANTHER" id="PTHR46795:SF3">
    <property type="entry name" value="ABC TRANSPORTER PERMEASE"/>
    <property type="match status" value="1"/>
</dbReference>
<dbReference type="GO" id="GO:0005886">
    <property type="term" value="C:plasma membrane"/>
    <property type="evidence" value="ECO:0007669"/>
    <property type="project" value="UniProtKB-SubCell"/>
</dbReference>
<feature type="transmembrane region" description="Helical" evidence="6">
    <location>
        <begin position="151"/>
        <end position="175"/>
    </location>
</feature>
<name>G5JIJ2_9STAP</name>
<dbReference type="EMBL" id="AEUN01000406">
    <property type="protein sequence ID" value="EHJ07991.1"/>
    <property type="molecule type" value="Genomic_DNA"/>
</dbReference>
<feature type="transmembrane region" description="Helical" evidence="6">
    <location>
        <begin position="509"/>
        <end position="531"/>
    </location>
</feature>